<sequence>MSRRSQYNWPWSLLGGHRTLRRTTSGAITKYQAAAKFSLMVKSDLQRIKSDEIPMDLPFTTAAMILLDPTLSFSHQWRILRPGGIYSINLPQSRCEDRVSDWLSISEWISIRGFNRIIMDLQRRLGDRGRISFPCQSGVPTNGVLWEDDCG</sequence>
<reference evidence="1" key="1">
    <citation type="submission" date="2019-07" db="EMBL/GenBank/DDBJ databases">
        <authorList>
            <person name="Dittberner H."/>
        </authorList>
    </citation>
    <scope>NUCLEOTIDE SEQUENCE [LARGE SCALE GENOMIC DNA]</scope>
</reference>
<dbReference type="AlphaFoldDB" id="A0A565C5E7"/>
<evidence type="ECO:0008006" key="3">
    <source>
        <dbReference type="Google" id="ProtNLM"/>
    </source>
</evidence>
<gene>
    <name evidence="1" type="ORF">ANE_LOCUS19330</name>
</gene>
<proteinExistence type="predicted"/>
<comment type="caution">
    <text evidence="1">The sequence shown here is derived from an EMBL/GenBank/DDBJ whole genome shotgun (WGS) entry which is preliminary data.</text>
</comment>
<protein>
    <recommendedName>
        <fullName evidence="3">Methyltransferase</fullName>
    </recommendedName>
</protein>
<name>A0A565C5E7_9BRAS</name>
<keyword evidence="2" id="KW-1185">Reference proteome</keyword>
<dbReference type="Proteomes" id="UP000489600">
    <property type="component" value="Unassembled WGS sequence"/>
</dbReference>
<evidence type="ECO:0000313" key="1">
    <source>
        <dbReference type="EMBL" id="VVB08886.1"/>
    </source>
</evidence>
<accession>A0A565C5E7</accession>
<dbReference type="EMBL" id="CABITT030000006">
    <property type="protein sequence ID" value="VVB08886.1"/>
    <property type="molecule type" value="Genomic_DNA"/>
</dbReference>
<organism evidence="1 2">
    <name type="scientific">Arabis nemorensis</name>
    <dbReference type="NCBI Taxonomy" id="586526"/>
    <lineage>
        <taxon>Eukaryota</taxon>
        <taxon>Viridiplantae</taxon>
        <taxon>Streptophyta</taxon>
        <taxon>Embryophyta</taxon>
        <taxon>Tracheophyta</taxon>
        <taxon>Spermatophyta</taxon>
        <taxon>Magnoliopsida</taxon>
        <taxon>eudicotyledons</taxon>
        <taxon>Gunneridae</taxon>
        <taxon>Pentapetalae</taxon>
        <taxon>rosids</taxon>
        <taxon>malvids</taxon>
        <taxon>Brassicales</taxon>
        <taxon>Brassicaceae</taxon>
        <taxon>Arabideae</taxon>
        <taxon>Arabis</taxon>
    </lineage>
</organism>
<evidence type="ECO:0000313" key="2">
    <source>
        <dbReference type="Proteomes" id="UP000489600"/>
    </source>
</evidence>